<dbReference type="PIRSF" id="PIRSF037226">
    <property type="entry name" value="Amidohydrolase_ACY1L2_prd"/>
    <property type="match status" value="1"/>
</dbReference>
<dbReference type="Gene3D" id="3.40.630.10">
    <property type="entry name" value="Zn peptidases"/>
    <property type="match status" value="1"/>
</dbReference>
<reference evidence="3 4" key="1">
    <citation type="submission" date="2018-08" db="EMBL/GenBank/DDBJ databases">
        <title>Murine metabolic-syndrome-specific gut microbial biobank.</title>
        <authorList>
            <person name="Liu C."/>
        </authorList>
    </citation>
    <scope>NUCLEOTIDE SEQUENCE [LARGE SCALE GENOMIC DNA]</scope>
    <source>
        <strain evidence="3 4">28</strain>
    </source>
</reference>
<dbReference type="Gene3D" id="3.30.70.360">
    <property type="match status" value="1"/>
</dbReference>
<dbReference type="Proteomes" id="UP000446866">
    <property type="component" value="Unassembled WGS sequence"/>
</dbReference>
<dbReference type="Pfam" id="PF01546">
    <property type="entry name" value="Peptidase_M20"/>
    <property type="match status" value="1"/>
</dbReference>
<comment type="similarity">
    <text evidence="1">Belongs to the peptidase M20A family.</text>
</comment>
<dbReference type="InterPro" id="IPR011650">
    <property type="entry name" value="Peptidase_M20_dimer"/>
</dbReference>
<dbReference type="InterPro" id="IPR036264">
    <property type="entry name" value="Bact_exopeptidase_dim_dom"/>
</dbReference>
<keyword evidence="4" id="KW-1185">Reference proteome</keyword>
<dbReference type="InterPro" id="IPR017144">
    <property type="entry name" value="Xaa-Arg_dipeptidase"/>
</dbReference>
<dbReference type="GO" id="GO:0046657">
    <property type="term" value="P:folic acid catabolic process"/>
    <property type="evidence" value="ECO:0007669"/>
    <property type="project" value="TreeGrafter"/>
</dbReference>
<feature type="domain" description="Peptidase M20 dimerisation" evidence="2">
    <location>
        <begin position="173"/>
        <end position="266"/>
    </location>
</feature>
<dbReference type="SUPFAM" id="SSF55031">
    <property type="entry name" value="Bacterial exopeptidase dimerisation domain"/>
    <property type="match status" value="1"/>
</dbReference>
<dbReference type="EMBL" id="QXWK01000001">
    <property type="protein sequence ID" value="NBH60285.1"/>
    <property type="molecule type" value="Genomic_DNA"/>
</dbReference>
<comment type="caution">
    <text evidence="3">The sequence shown here is derived from an EMBL/GenBank/DDBJ whole genome shotgun (WGS) entry which is preliminary data.</text>
</comment>
<evidence type="ECO:0000256" key="1">
    <source>
        <dbReference type="PIRNR" id="PIRNR037226"/>
    </source>
</evidence>
<dbReference type="PANTHER" id="PTHR30575:SF0">
    <property type="entry name" value="XAA-ARG DIPEPTIDASE"/>
    <property type="match status" value="1"/>
</dbReference>
<sequence length="390" mass="42450">MWSEKTHKKLLREGLAAFEEEAYALSDCMAANPELGSAEFESSKNIVALLEKYGIEVEYPFAGMATAFKASINPGGRKKAVFLAEYDALPEIGHGCGHCASGAASVLAILAVNAVKAQLGDVQIDIIGTPDEEWGGGKVIMQRQGIFDQYDFAAMVHMMGENQSAVQFYALDGMEFVFKGAPAHAAACPEKGRNALNAVRLLFESTDMMRQHVIKEAIISGYISDGGKAANIIPDKTRAVFITRAPRRHQLNDITSWVKNCAKAAAMATRTEVEILPAGEDYDDYFTGPLKEEVMDTCFHSLGLEVVRPENQGNGSSDIGNVATACAAFHPCMGIGKGLVPHTYEFARAMTTPAVHKAILNSAKFLLELTYRLFTDEELLDKIKKEHFSL</sequence>
<dbReference type="Pfam" id="PF07687">
    <property type="entry name" value="M20_dimer"/>
    <property type="match status" value="1"/>
</dbReference>
<dbReference type="SUPFAM" id="SSF53187">
    <property type="entry name" value="Zn-dependent exopeptidases"/>
    <property type="match status" value="1"/>
</dbReference>
<protein>
    <recommendedName>
        <fullName evidence="1">Peptidase M20 domain-containing protein 2</fullName>
    </recommendedName>
</protein>
<evidence type="ECO:0000313" key="4">
    <source>
        <dbReference type="Proteomes" id="UP000446866"/>
    </source>
</evidence>
<name>A0A845QHB8_9FIRM</name>
<accession>A0A845QHB8</accession>
<evidence type="ECO:0000259" key="2">
    <source>
        <dbReference type="Pfam" id="PF07687"/>
    </source>
</evidence>
<dbReference type="InterPro" id="IPR052030">
    <property type="entry name" value="Peptidase_M20/M20A_hydrolases"/>
</dbReference>
<dbReference type="RefSeq" id="WP_160200580.1">
    <property type="nucleotide sequence ID" value="NZ_QXWK01000001.1"/>
</dbReference>
<dbReference type="InterPro" id="IPR002933">
    <property type="entry name" value="Peptidase_M20"/>
</dbReference>
<dbReference type="GO" id="GO:0005737">
    <property type="term" value="C:cytoplasm"/>
    <property type="evidence" value="ECO:0007669"/>
    <property type="project" value="TreeGrafter"/>
</dbReference>
<dbReference type="AlphaFoldDB" id="A0A845QHB8"/>
<dbReference type="PANTHER" id="PTHR30575">
    <property type="entry name" value="PEPTIDASE M20"/>
    <property type="match status" value="1"/>
</dbReference>
<dbReference type="FunFam" id="3.30.70.360:FF:000004">
    <property type="entry name" value="Peptidase M20 domain-containing protein 2"/>
    <property type="match status" value="1"/>
</dbReference>
<evidence type="ECO:0000313" key="3">
    <source>
        <dbReference type="EMBL" id="NBH60285.1"/>
    </source>
</evidence>
<proteinExistence type="inferred from homology"/>
<dbReference type="GO" id="GO:0071713">
    <property type="term" value="F:para-aminobenzoyl-glutamate hydrolase activity"/>
    <property type="evidence" value="ECO:0007669"/>
    <property type="project" value="TreeGrafter"/>
</dbReference>
<gene>
    <name evidence="3" type="ORF">D0435_01175</name>
</gene>
<organism evidence="3 4">
    <name type="scientific">Anaerotruncus colihominis</name>
    <dbReference type="NCBI Taxonomy" id="169435"/>
    <lineage>
        <taxon>Bacteria</taxon>
        <taxon>Bacillati</taxon>
        <taxon>Bacillota</taxon>
        <taxon>Clostridia</taxon>
        <taxon>Eubacteriales</taxon>
        <taxon>Oscillospiraceae</taxon>
        <taxon>Anaerotruncus</taxon>
    </lineage>
</organism>
<dbReference type="GO" id="GO:0016805">
    <property type="term" value="F:dipeptidase activity"/>
    <property type="evidence" value="ECO:0007669"/>
    <property type="project" value="InterPro"/>
</dbReference>